<sequence length="436" mass="46207">MAHHSESRSRRTALTGMAALAVAPLLTTVTPAAADSASSTTSSVPSFAVPKAGRRLRVTGMEVFVVRVNHRGNWIFVRLLTDRGVHGLGEASHGGGTDEEMERELDAFFAHVRGRSPFEIAAYRRSARSRATRGKVQATAFAALEQAQWDIVGKALDAPVAELLASTGISTGTGTGTGGSKLRTRLPVYANINRATVDRTPAGFAANARAAVADGFGAIKAAVFDDFPALTAPAEDLAAAKESGIARAEAIRAAIGPDIALMIDAHTRFDVPLAVEVAGRFAPLDLEFYEEPVPPQNVADTRRIRSSISQKLAGGEALFGRDSFVPVVREHALDIIMPDVKHCGGLLEARQIAGLARHYGVQVSPHNPSGPVSTAISAHLCAGLPHLARLEYAWGEVPWRHELLAPQERFESGELVVPEGPGFGVRLDDAVVAAHM</sequence>
<dbReference type="Pfam" id="PF02746">
    <property type="entry name" value="MR_MLE_N"/>
    <property type="match status" value="1"/>
</dbReference>
<feature type="chain" id="PRO_5046708695" evidence="2">
    <location>
        <begin position="35"/>
        <end position="436"/>
    </location>
</feature>
<proteinExistence type="predicted"/>
<dbReference type="RefSeq" id="WP_324766928.1">
    <property type="nucleotide sequence ID" value="NZ_BAAATS010000013.1"/>
</dbReference>
<dbReference type="Gene3D" id="3.20.20.120">
    <property type="entry name" value="Enolase-like C-terminal domain"/>
    <property type="match status" value="1"/>
</dbReference>
<keyword evidence="5" id="KW-1185">Reference proteome</keyword>
<feature type="signal peptide" evidence="2">
    <location>
        <begin position="1"/>
        <end position="34"/>
    </location>
</feature>
<dbReference type="SUPFAM" id="SSF54826">
    <property type="entry name" value="Enolase N-terminal domain-like"/>
    <property type="match status" value="1"/>
</dbReference>
<dbReference type="InterPro" id="IPR029017">
    <property type="entry name" value="Enolase-like_N"/>
</dbReference>
<reference evidence="4 5" key="1">
    <citation type="submission" date="2022-10" db="EMBL/GenBank/DDBJ databases">
        <authorList>
            <person name="Xie J."/>
            <person name="Shen N."/>
        </authorList>
    </citation>
    <scope>NUCLEOTIDE SEQUENCE [LARGE SCALE GENOMIC DNA]</scope>
    <source>
        <strain evidence="4 5">DSM 41681</strain>
    </source>
</reference>
<accession>A0ABU6C5H6</accession>
<dbReference type="InterPro" id="IPR013341">
    <property type="entry name" value="Mandelate_racemase_N_dom"/>
</dbReference>
<organism evidence="4 5">
    <name type="scientific">Streptomyces kunmingensis</name>
    <dbReference type="NCBI Taxonomy" id="68225"/>
    <lineage>
        <taxon>Bacteria</taxon>
        <taxon>Bacillati</taxon>
        <taxon>Actinomycetota</taxon>
        <taxon>Actinomycetes</taxon>
        <taxon>Kitasatosporales</taxon>
        <taxon>Streptomycetaceae</taxon>
        <taxon>Streptomyces</taxon>
    </lineage>
</organism>
<evidence type="ECO:0000256" key="1">
    <source>
        <dbReference type="ARBA" id="ARBA00023239"/>
    </source>
</evidence>
<dbReference type="EMBL" id="JAOZYB010000032">
    <property type="protein sequence ID" value="MEB3959934.1"/>
    <property type="molecule type" value="Genomic_DNA"/>
</dbReference>
<evidence type="ECO:0000313" key="4">
    <source>
        <dbReference type="EMBL" id="MEB3959934.1"/>
    </source>
</evidence>
<keyword evidence="1" id="KW-0456">Lyase</keyword>
<dbReference type="SFLD" id="SFLDG00179">
    <property type="entry name" value="mandelate_racemase"/>
    <property type="match status" value="1"/>
</dbReference>
<dbReference type="InterPro" id="IPR013342">
    <property type="entry name" value="Mandelate_racemase_C"/>
</dbReference>
<dbReference type="Gene3D" id="3.30.390.10">
    <property type="entry name" value="Enolase-like, N-terminal domain"/>
    <property type="match status" value="1"/>
</dbReference>
<dbReference type="InterPro" id="IPR036849">
    <property type="entry name" value="Enolase-like_C_sf"/>
</dbReference>
<dbReference type="Pfam" id="PF13378">
    <property type="entry name" value="MR_MLE_C"/>
    <property type="match status" value="1"/>
</dbReference>
<name>A0ABU6C5H6_9ACTN</name>
<dbReference type="CDD" id="cd03316">
    <property type="entry name" value="MR_like"/>
    <property type="match status" value="1"/>
</dbReference>
<dbReference type="PROSITE" id="PS51318">
    <property type="entry name" value="TAT"/>
    <property type="match status" value="1"/>
</dbReference>
<evidence type="ECO:0000313" key="5">
    <source>
        <dbReference type="Proteomes" id="UP001352223"/>
    </source>
</evidence>
<dbReference type="Proteomes" id="UP001352223">
    <property type="component" value="Unassembled WGS sequence"/>
</dbReference>
<dbReference type="InterPro" id="IPR029065">
    <property type="entry name" value="Enolase_C-like"/>
</dbReference>
<keyword evidence="2" id="KW-0732">Signal</keyword>
<evidence type="ECO:0000259" key="3">
    <source>
        <dbReference type="SMART" id="SM00922"/>
    </source>
</evidence>
<dbReference type="SUPFAM" id="SSF51604">
    <property type="entry name" value="Enolase C-terminal domain-like"/>
    <property type="match status" value="1"/>
</dbReference>
<dbReference type="InterPro" id="IPR006311">
    <property type="entry name" value="TAT_signal"/>
</dbReference>
<dbReference type="PANTHER" id="PTHR48080">
    <property type="entry name" value="D-GALACTONATE DEHYDRATASE-RELATED"/>
    <property type="match status" value="1"/>
</dbReference>
<comment type="caution">
    <text evidence="4">The sequence shown here is derived from an EMBL/GenBank/DDBJ whole genome shotgun (WGS) entry which is preliminary data.</text>
</comment>
<dbReference type="SFLD" id="SFLDS00001">
    <property type="entry name" value="Enolase"/>
    <property type="match status" value="1"/>
</dbReference>
<feature type="domain" description="Mandelate racemase/muconate lactonizing enzyme C-terminal" evidence="3">
    <location>
        <begin position="201"/>
        <end position="311"/>
    </location>
</feature>
<dbReference type="PANTHER" id="PTHR48080:SF2">
    <property type="entry name" value="D-GALACTONATE DEHYDRATASE"/>
    <property type="match status" value="1"/>
</dbReference>
<gene>
    <name evidence="4" type="ORF">OKJ48_06665</name>
</gene>
<dbReference type="SMART" id="SM00922">
    <property type="entry name" value="MR_MLE"/>
    <property type="match status" value="1"/>
</dbReference>
<protein>
    <submittedName>
        <fullName evidence="4">Mandelate racemase/muconate lactonizing enzyme family protein</fullName>
    </submittedName>
</protein>
<dbReference type="InterPro" id="IPR034593">
    <property type="entry name" value="DgoD-like"/>
</dbReference>
<evidence type="ECO:0000256" key="2">
    <source>
        <dbReference type="SAM" id="SignalP"/>
    </source>
</evidence>